<organism evidence="7 8">
    <name type="scientific">Agromyces rhizosphaerae</name>
    <dbReference type="NCBI Taxonomy" id="88374"/>
    <lineage>
        <taxon>Bacteria</taxon>
        <taxon>Bacillati</taxon>
        <taxon>Actinomycetota</taxon>
        <taxon>Actinomycetes</taxon>
        <taxon>Micrococcales</taxon>
        <taxon>Microbacteriaceae</taxon>
        <taxon>Agromyces</taxon>
    </lineage>
</organism>
<evidence type="ECO:0000256" key="6">
    <source>
        <dbReference type="SAM" id="Phobius"/>
    </source>
</evidence>
<keyword evidence="5 6" id="KW-0472">Membrane</keyword>
<dbReference type="Pfam" id="PF03631">
    <property type="entry name" value="Virul_fac_BrkB"/>
    <property type="match status" value="1"/>
</dbReference>
<proteinExistence type="predicted"/>
<comment type="subcellular location">
    <subcellularLocation>
        <location evidence="1">Cell membrane</location>
        <topology evidence="1">Multi-pass membrane protein</topology>
    </subcellularLocation>
</comment>
<dbReference type="InterPro" id="IPR017039">
    <property type="entry name" value="Virul_fac_BrkB"/>
</dbReference>
<feature type="transmembrane region" description="Helical" evidence="6">
    <location>
        <begin position="295"/>
        <end position="317"/>
    </location>
</feature>
<evidence type="ECO:0000313" key="8">
    <source>
        <dbReference type="Proteomes" id="UP001144396"/>
    </source>
</evidence>
<feature type="transmembrane region" description="Helical" evidence="6">
    <location>
        <begin position="142"/>
        <end position="164"/>
    </location>
</feature>
<keyword evidence="8" id="KW-1185">Reference proteome</keyword>
<dbReference type="PANTHER" id="PTHR30213">
    <property type="entry name" value="INNER MEMBRANE PROTEIN YHJD"/>
    <property type="match status" value="1"/>
</dbReference>
<evidence type="ECO:0000256" key="4">
    <source>
        <dbReference type="ARBA" id="ARBA00022989"/>
    </source>
</evidence>
<dbReference type="PANTHER" id="PTHR30213:SF0">
    <property type="entry name" value="UPF0761 MEMBRANE PROTEIN YIHY"/>
    <property type="match status" value="1"/>
</dbReference>
<dbReference type="RefSeq" id="WP_281884321.1">
    <property type="nucleotide sequence ID" value="NZ_BSDP01000001.1"/>
</dbReference>
<dbReference type="NCBIfam" id="TIGR00765">
    <property type="entry name" value="yihY_not_rbn"/>
    <property type="match status" value="1"/>
</dbReference>
<sequence length="399" mass="42176">MFGRGRAKGADAAEEASATTQDVVDALARGRDRSQADAAAAVLGSRGGPRRLTWTAWKLALGRTIRKFSADRCTDLAAGLTYYSVLALFPGLLAIVSLLGLVGQADETTDAAFELIGELGGEDVVDAVQGPIQGLTASTASAWTFTVGLIGALWSASGYVGGFSRSMNRILGVEEGRAIWKLRPWLLLVTVVIVLLAAGAGLLLVVSGPIAETVGAFFGISAASVAIWNALQVPALALIAVIAIAILYYATPNVRQRFRILSVGAFLAIVVWGLASYGFGVYVSNFANYDATYGVLGGVIVFLLWMWISNLAVLAGAELDTELERVRELQMGVESEVAVQLPLRDASGIEKKAQKVRDDVAQAIELRLEAAQSAKVARRRAELAEQEAAEAAKARLPKD</sequence>
<feature type="transmembrane region" description="Helical" evidence="6">
    <location>
        <begin position="226"/>
        <end position="248"/>
    </location>
</feature>
<dbReference type="Proteomes" id="UP001144396">
    <property type="component" value="Unassembled WGS sequence"/>
</dbReference>
<feature type="transmembrane region" description="Helical" evidence="6">
    <location>
        <begin position="185"/>
        <end position="206"/>
    </location>
</feature>
<keyword evidence="4 6" id="KW-1133">Transmembrane helix</keyword>
<name>A0A9W6CWI6_9MICO</name>
<keyword evidence="2" id="KW-1003">Cell membrane</keyword>
<evidence type="ECO:0000313" key="7">
    <source>
        <dbReference type="EMBL" id="GLI27625.1"/>
    </source>
</evidence>
<dbReference type="AlphaFoldDB" id="A0A9W6CWI6"/>
<comment type="caution">
    <text evidence="7">The sequence shown here is derived from an EMBL/GenBank/DDBJ whole genome shotgun (WGS) entry which is preliminary data.</text>
</comment>
<protein>
    <submittedName>
        <fullName evidence="7">Ribonuclease</fullName>
    </submittedName>
</protein>
<evidence type="ECO:0000256" key="3">
    <source>
        <dbReference type="ARBA" id="ARBA00022692"/>
    </source>
</evidence>
<reference evidence="7" key="1">
    <citation type="submission" date="2022-12" db="EMBL/GenBank/DDBJ databases">
        <title>Reference genome sequencing for broad-spectrum identification of bacterial and archaeal isolates by mass spectrometry.</title>
        <authorList>
            <person name="Sekiguchi Y."/>
            <person name="Tourlousse D.M."/>
        </authorList>
    </citation>
    <scope>NUCLEOTIDE SEQUENCE</scope>
    <source>
        <strain evidence="7">14</strain>
    </source>
</reference>
<dbReference type="GO" id="GO:0005886">
    <property type="term" value="C:plasma membrane"/>
    <property type="evidence" value="ECO:0007669"/>
    <property type="project" value="UniProtKB-SubCell"/>
</dbReference>
<keyword evidence="3 6" id="KW-0812">Transmembrane</keyword>
<evidence type="ECO:0000256" key="5">
    <source>
        <dbReference type="ARBA" id="ARBA00023136"/>
    </source>
</evidence>
<gene>
    <name evidence="7" type="ORF">ARHIZOSPH14_18670</name>
</gene>
<accession>A0A9W6CWI6</accession>
<evidence type="ECO:0000256" key="1">
    <source>
        <dbReference type="ARBA" id="ARBA00004651"/>
    </source>
</evidence>
<feature type="transmembrane region" description="Helical" evidence="6">
    <location>
        <begin position="76"/>
        <end position="102"/>
    </location>
</feature>
<feature type="transmembrane region" description="Helical" evidence="6">
    <location>
        <begin position="260"/>
        <end position="283"/>
    </location>
</feature>
<dbReference type="EMBL" id="BSDP01000001">
    <property type="protein sequence ID" value="GLI27625.1"/>
    <property type="molecule type" value="Genomic_DNA"/>
</dbReference>
<evidence type="ECO:0000256" key="2">
    <source>
        <dbReference type="ARBA" id="ARBA00022475"/>
    </source>
</evidence>